<evidence type="ECO:0000256" key="6">
    <source>
        <dbReference type="ARBA" id="ARBA00022723"/>
    </source>
</evidence>
<evidence type="ECO:0000256" key="8">
    <source>
        <dbReference type="ARBA" id="ARBA00022968"/>
    </source>
</evidence>
<sequence length="284" mass="34224">MNIVYLIQCHKNFELIISLIHSLALKNNDRVIIHVDKKNEELKLELLDFFKKNTNIYIIPDPISVNWSGLSQVIATLKMLNIANRYKEYDYCCLLSGEDIVLNSHDFKKYLTENNKSFIDFRDDYEKYKWRINKFNFFRDNKLSQRKSLRFVSSLLIRIQKFIPIVRKNIDYESILLGSQWFTLKQEHVEIICKYATSDFINRFKYTSCADEHFFQIIFSQAIPSVEYDRVNLRYIKFEKNESSPRYLTKSDMKYLMSDKNIEYYIARKTTLDLFNEYNKEIKL</sequence>
<keyword evidence="8" id="KW-0735">Signal-anchor</keyword>
<dbReference type="PANTHER" id="PTHR46025">
    <property type="entry name" value="XYLOSYLTRANSFERASE OXT"/>
    <property type="match status" value="1"/>
</dbReference>
<dbReference type="PANTHER" id="PTHR46025:SF3">
    <property type="entry name" value="XYLOSYLTRANSFERASE OXT"/>
    <property type="match status" value="1"/>
</dbReference>
<keyword evidence="9" id="KW-1133">Transmembrane helix</keyword>
<gene>
    <name evidence="15" type="ORF">GLP33_03535</name>
</gene>
<keyword evidence="4" id="KW-0808">Transferase</keyword>
<name>A0AAW4ZIM6_PHOPO</name>
<dbReference type="GO" id="GO:0046872">
    <property type="term" value="F:metal ion binding"/>
    <property type="evidence" value="ECO:0007669"/>
    <property type="project" value="UniProtKB-KW"/>
</dbReference>
<evidence type="ECO:0000256" key="14">
    <source>
        <dbReference type="ARBA" id="ARBA00042865"/>
    </source>
</evidence>
<comment type="subcellular location">
    <subcellularLocation>
        <location evidence="2">Endoplasmic reticulum membrane</location>
        <topology evidence="2">Single-pass type II membrane protein</topology>
    </subcellularLocation>
    <subcellularLocation>
        <location evidence="1">Golgi apparatus membrane</location>
        <topology evidence="1">Single-pass type II membrane protein</topology>
    </subcellularLocation>
</comment>
<evidence type="ECO:0000256" key="9">
    <source>
        <dbReference type="ARBA" id="ARBA00022989"/>
    </source>
</evidence>
<evidence type="ECO:0000313" key="15">
    <source>
        <dbReference type="EMBL" id="MCF2300797.1"/>
    </source>
</evidence>
<keyword evidence="10" id="KW-0333">Golgi apparatus</keyword>
<protein>
    <recommendedName>
        <fullName evidence="14">Peptide O-xylosyltransferase</fullName>
    </recommendedName>
</protein>
<evidence type="ECO:0000256" key="10">
    <source>
        <dbReference type="ARBA" id="ARBA00023034"/>
    </source>
</evidence>
<evidence type="ECO:0000256" key="4">
    <source>
        <dbReference type="ARBA" id="ARBA00022679"/>
    </source>
</evidence>
<dbReference type="RefSeq" id="WP_065194546.1">
    <property type="nucleotide sequence ID" value="NZ_LZFF01000010.1"/>
</dbReference>
<keyword evidence="3" id="KW-0328">Glycosyltransferase</keyword>
<evidence type="ECO:0000256" key="3">
    <source>
        <dbReference type="ARBA" id="ARBA00022676"/>
    </source>
</evidence>
<evidence type="ECO:0000256" key="2">
    <source>
        <dbReference type="ARBA" id="ARBA00004648"/>
    </source>
</evidence>
<dbReference type="InterPro" id="IPR003406">
    <property type="entry name" value="Glyco_trans_14"/>
</dbReference>
<dbReference type="Pfam" id="PF02485">
    <property type="entry name" value="Branch"/>
    <property type="match status" value="1"/>
</dbReference>
<dbReference type="GO" id="GO:0016020">
    <property type="term" value="C:membrane"/>
    <property type="evidence" value="ECO:0007669"/>
    <property type="project" value="InterPro"/>
</dbReference>
<evidence type="ECO:0000256" key="1">
    <source>
        <dbReference type="ARBA" id="ARBA00004323"/>
    </source>
</evidence>
<keyword evidence="11" id="KW-0472">Membrane</keyword>
<dbReference type="InterPro" id="IPR043538">
    <property type="entry name" value="XYLT"/>
</dbReference>
<evidence type="ECO:0000256" key="13">
    <source>
        <dbReference type="ARBA" id="ARBA00023180"/>
    </source>
</evidence>
<dbReference type="GO" id="GO:0030158">
    <property type="term" value="F:protein xylosyltransferase activity"/>
    <property type="evidence" value="ECO:0007669"/>
    <property type="project" value="InterPro"/>
</dbReference>
<accession>A0AAW4ZIM6</accession>
<keyword evidence="7" id="KW-0256">Endoplasmic reticulum</keyword>
<dbReference type="Proteomes" id="UP000813876">
    <property type="component" value="Unassembled WGS sequence"/>
</dbReference>
<keyword evidence="6" id="KW-0479">Metal-binding</keyword>
<dbReference type="AlphaFoldDB" id="A0AAW4ZIM6"/>
<dbReference type="GO" id="GO:0050650">
    <property type="term" value="P:chondroitin sulfate proteoglycan biosynthetic process"/>
    <property type="evidence" value="ECO:0007669"/>
    <property type="project" value="TreeGrafter"/>
</dbReference>
<organism evidence="15 16">
    <name type="scientific">Photobacterium phosphoreum</name>
    <dbReference type="NCBI Taxonomy" id="659"/>
    <lineage>
        <taxon>Bacteria</taxon>
        <taxon>Pseudomonadati</taxon>
        <taxon>Pseudomonadota</taxon>
        <taxon>Gammaproteobacteria</taxon>
        <taxon>Vibrionales</taxon>
        <taxon>Vibrionaceae</taxon>
        <taxon>Photobacterium</taxon>
    </lineage>
</organism>
<evidence type="ECO:0000256" key="12">
    <source>
        <dbReference type="ARBA" id="ARBA00023157"/>
    </source>
</evidence>
<dbReference type="GO" id="GO:0015012">
    <property type="term" value="P:heparan sulfate proteoglycan biosynthetic process"/>
    <property type="evidence" value="ECO:0007669"/>
    <property type="project" value="TreeGrafter"/>
</dbReference>
<keyword evidence="5" id="KW-0812">Transmembrane</keyword>
<keyword evidence="12" id="KW-1015">Disulfide bond</keyword>
<evidence type="ECO:0000256" key="7">
    <source>
        <dbReference type="ARBA" id="ARBA00022824"/>
    </source>
</evidence>
<comment type="caution">
    <text evidence="15">The sequence shown here is derived from an EMBL/GenBank/DDBJ whole genome shotgun (WGS) entry which is preliminary data.</text>
</comment>
<keyword evidence="13" id="KW-0325">Glycoprotein</keyword>
<reference evidence="15" key="1">
    <citation type="submission" date="2019-11" db="EMBL/GenBank/DDBJ databases">
        <title>Comparative genomics of photobacteria reveal adaptation to distinct habitats.</title>
        <authorList>
            <person name="Fuertes-Perez S."/>
            <person name="Hilgarth M."/>
            <person name="Vogel R.F."/>
        </authorList>
    </citation>
    <scope>NUCLEOTIDE SEQUENCE</scope>
    <source>
        <strain evidence="15">TMW2.2145</strain>
    </source>
</reference>
<evidence type="ECO:0000256" key="11">
    <source>
        <dbReference type="ARBA" id="ARBA00023136"/>
    </source>
</evidence>
<dbReference type="EMBL" id="WMCP01000002">
    <property type="protein sequence ID" value="MCF2300797.1"/>
    <property type="molecule type" value="Genomic_DNA"/>
</dbReference>
<evidence type="ECO:0000313" key="16">
    <source>
        <dbReference type="Proteomes" id="UP000813876"/>
    </source>
</evidence>
<proteinExistence type="predicted"/>
<evidence type="ECO:0000256" key="5">
    <source>
        <dbReference type="ARBA" id="ARBA00022692"/>
    </source>
</evidence>